<dbReference type="InterPro" id="IPR014710">
    <property type="entry name" value="RmlC-like_jellyroll"/>
</dbReference>
<name>A0A6J7ITW1_9ZZZZ</name>
<proteinExistence type="predicted"/>
<reference evidence="1" key="1">
    <citation type="submission" date="2020-05" db="EMBL/GenBank/DDBJ databases">
        <authorList>
            <person name="Chiriac C."/>
            <person name="Salcher M."/>
            <person name="Ghai R."/>
            <person name="Kavagutti S V."/>
        </authorList>
    </citation>
    <scope>NUCLEOTIDE SEQUENCE</scope>
</reference>
<dbReference type="SUPFAM" id="SSF51182">
    <property type="entry name" value="RmlC-like cupins"/>
    <property type="match status" value="2"/>
</dbReference>
<gene>
    <name evidence="1" type="ORF">UFOPK3543_02873</name>
</gene>
<organism evidence="1">
    <name type="scientific">freshwater metagenome</name>
    <dbReference type="NCBI Taxonomy" id="449393"/>
    <lineage>
        <taxon>unclassified sequences</taxon>
        <taxon>metagenomes</taxon>
        <taxon>ecological metagenomes</taxon>
    </lineage>
</organism>
<sequence length="273" mass="29008">MNSTDDYHRLVAKFTITDKAAVDPSTTYPAPFATCRGEVTARLMSPPTYPTWLIEADLADGAALQWPDRHGDEAVYVVSGALDVAGRICPADGCVVVEAGVAASARAVGSTRVVHVGPFDADQPTDGLYGAPVPHGHQVHVVGPGGWFASGGRENVVARWFADSTCPTCRVSFFHVARTDGLVKDLPHTHTQDEIIYILGGSVIIGRHEYGPGHAIAIPANIRYTVTTGPNGMAFLNYRRDVSTQAYGKVKPPELEGGIVRGGTEVRDFVGAT</sequence>
<dbReference type="Gene3D" id="2.60.120.10">
    <property type="entry name" value="Jelly Rolls"/>
    <property type="match status" value="1"/>
</dbReference>
<dbReference type="AlphaFoldDB" id="A0A6J7ITW1"/>
<dbReference type="EMBL" id="CAFBMH010000167">
    <property type="protein sequence ID" value="CAB4934583.1"/>
    <property type="molecule type" value="Genomic_DNA"/>
</dbReference>
<accession>A0A6J7ITW1</accession>
<protein>
    <submittedName>
        <fullName evidence="1">Unannotated protein</fullName>
    </submittedName>
</protein>
<dbReference type="InterPro" id="IPR011051">
    <property type="entry name" value="RmlC_Cupin_sf"/>
</dbReference>
<evidence type="ECO:0000313" key="1">
    <source>
        <dbReference type="EMBL" id="CAB4934583.1"/>
    </source>
</evidence>